<feature type="active site" evidence="12">
    <location>
        <position position="301"/>
    </location>
</feature>
<keyword evidence="16" id="KW-1185">Reference proteome</keyword>
<feature type="transmembrane region" description="Helical" evidence="13">
    <location>
        <begin position="263"/>
        <end position="284"/>
    </location>
</feature>
<keyword evidence="6 13" id="KW-0812">Transmembrane</keyword>
<feature type="transmembrane region" description="Helical" evidence="13">
    <location>
        <begin position="328"/>
        <end position="349"/>
    </location>
</feature>
<comment type="subcellular location">
    <subcellularLocation>
        <location evidence="2">Membrane</location>
        <topology evidence="2">Multi-pass membrane protein</topology>
    </subcellularLocation>
</comment>
<dbReference type="PANTHER" id="PTHR45840">
    <property type="entry name" value="RHOMBOID-RELATED PROTEIN"/>
    <property type="match status" value="1"/>
</dbReference>
<evidence type="ECO:0000313" key="15">
    <source>
        <dbReference type="EnsemblMetazoa" id="G2892.5:cds"/>
    </source>
</evidence>
<feature type="transmembrane region" description="Helical" evidence="13">
    <location>
        <begin position="213"/>
        <end position="230"/>
    </location>
</feature>
<dbReference type="Proteomes" id="UP000005408">
    <property type="component" value="Unassembled WGS sequence"/>
</dbReference>
<comment type="similarity">
    <text evidence="3 11">Belongs to the peptidase S54 family.</text>
</comment>
<dbReference type="PIRSF" id="PIRSF037470">
    <property type="entry name" value="Rhomboid"/>
    <property type="match status" value="1"/>
</dbReference>
<proteinExistence type="inferred from homology"/>
<dbReference type="SUPFAM" id="SSF144091">
    <property type="entry name" value="Rhomboid-like"/>
    <property type="match status" value="1"/>
</dbReference>
<protein>
    <recommendedName>
        <fullName evidence="4">rhomboid protease</fullName>
        <ecNumber evidence="4">3.4.21.105</ecNumber>
    </recommendedName>
</protein>
<dbReference type="InterPro" id="IPR035952">
    <property type="entry name" value="Rhomboid-like_sf"/>
</dbReference>
<evidence type="ECO:0000256" key="2">
    <source>
        <dbReference type="ARBA" id="ARBA00004141"/>
    </source>
</evidence>
<evidence type="ECO:0000256" key="4">
    <source>
        <dbReference type="ARBA" id="ARBA00013039"/>
    </source>
</evidence>
<evidence type="ECO:0000256" key="11">
    <source>
        <dbReference type="PIRNR" id="PIRNR037470"/>
    </source>
</evidence>
<evidence type="ECO:0000313" key="16">
    <source>
        <dbReference type="Proteomes" id="UP000005408"/>
    </source>
</evidence>
<dbReference type="EC" id="3.4.21.105" evidence="4"/>
<dbReference type="PANTHER" id="PTHR45840:SF2">
    <property type="entry name" value="PROTEIN RHOMBOID-RELATED"/>
    <property type="match status" value="1"/>
</dbReference>
<evidence type="ECO:0000256" key="12">
    <source>
        <dbReference type="PIRSR" id="PIRSR037470-50"/>
    </source>
</evidence>
<dbReference type="GO" id="GO:0006508">
    <property type="term" value="P:proteolysis"/>
    <property type="evidence" value="ECO:0007669"/>
    <property type="project" value="UniProtKB-KW"/>
</dbReference>
<feature type="transmembrane region" description="Helical" evidence="13">
    <location>
        <begin position="176"/>
        <end position="201"/>
    </location>
</feature>
<reference evidence="15" key="1">
    <citation type="submission" date="2022-08" db="UniProtKB">
        <authorList>
            <consortium name="EnsemblMetazoa"/>
        </authorList>
    </citation>
    <scope>IDENTIFICATION</scope>
    <source>
        <strain evidence="15">05x7-T-G4-1.051#20</strain>
    </source>
</reference>
<keyword evidence="5" id="KW-0645">Protease</keyword>
<evidence type="ECO:0000259" key="14">
    <source>
        <dbReference type="Pfam" id="PF01694"/>
    </source>
</evidence>
<keyword evidence="8" id="KW-0720">Serine protease</keyword>
<feature type="transmembrane region" description="Helical" evidence="13">
    <location>
        <begin position="236"/>
        <end position="256"/>
    </location>
</feature>
<sequence>MAGTLQMRCQDSDSHNESFQRLVATNHLYYDFYTTNNCKSVDYHKTFIIGKGITLGSKQEICMSAESPCSSYETDQGSTSTLRPRLLPRKRKPTCFRKMVRYIAKKYLTSESDRQYYADRYTCCPPPLFVPTVTLAEIGLFTYHCLDAGAISANGPIPVESVLIFRPDKRIQLWRFVSYTLIHAGWVHLFFNMLVQILVGLPLEMVHGSGRIMIVYISGVLAGSLGTSVFDMKAYLAGASGGVYSLLAAHLANIMLNYSEMEFGLLKLSAVLIIASADVGFAVWDRLLERDLLPQISYTAHLMGSLAGLTMGLLVLKNFDQKLYKQCAWWIAFAVYAGCTAFAVCWNVFYF</sequence>
<evidence type="ECO:0000256" key="6">
    <source>
        <dbReference type="ARBA" id="ARBA00022692"/>
    </source>
</evidence>
<dbReference type="InterPro" id="IPR051739">
    <property type="entry name" value="Rhomboid_IM_Serine_Proteases"/>
</dbReference>
<keyword evidence="7" id="KW-0378">Hydrolase</keyword>
<evidence type="ECO:0000256" key="7">
    <source>
        <dbReference type="ARBA" id="ARBA00022801"/>
    </source>
</evidence>
<keyword evidence="9 13" id="KW-1133">Transmembrane helix</keyword>
<evidence type="ECO:0000256" key="9">
    <source>
        <dbReference type="ARBA" id="ARBA00022989"/>
    </source>
</evidence>
<evidence type="ECO:0000256" key="3">
    <source>
        <dbReference type="ARBA" id="ARBA00009045"/>
    </source>
</evidence>
<organism evidence="15 16">
    <name type="scientific">Magallana gigas</name>
    <name type="common">Pacific oyster</name>
    <name type="synonym">Crassostrea gigas</name>
    <dbReference type="NCBI Taxonomy" id="29159"/>
    <lineage>
        <taxon>Eukaryota</taxon>
        <taxon>Metazoa</taxon>
        <taxon>Spiralia</taxon>
        <taxon>Lophotrochozoa</taxon>
        <taxon>Mollusca</taxon>
        <taxon>Bivalvia</taxon>
        <taxon>Autobranchia</taxon>
        <taxon>Pteriomorphia</taxon>
        <taxon>Ostreida</taxon>
        <taxon>Ostreoidea</taxon>
        <taxon>Ostreidae</taxon>
        <taxon>Magallana</taxon>
    </lineage>
</organism>
<dbReference type="GO" id="GO:0004252">
    <property type="term" value="F:serine-type endopeptidase activity"/>
    <property type="evidence" value="ECO:0007669"/>
    <property type="project" value="UniProtKB-UniRule"/>
</dbReference>
<accession>A0A8W8LT05</accession>
<keyword evidence="10 13" id="KW-0472">Membrane</keyword>
<name>A0A8W8LT05_MAGGI</name>
<comment type="catalytic activity">
    <reaction evidence="1">
        <text>Cleaves type-1 transmembrane domains using a catalytic dyad composed of serine and histidine that are contributed by different transmembrane domains.</text>
        <dbReference type="EC" id="3.4.21.105"/>
    </reaction>
</comment>
<evidence type="ECO:0000256" key="10">
    <source>
        <dbReference type="ARBA" id="ARBA00023136"/>
    </source>
</evidence>
<dbReference type="InterPro" id="IPR022764">
    <property type="entry name" value="Peptidase_S54_rhomboid_dom"/>
</dbReference>
<evidence type="ECO:0000256" key="1">
    <source>
        <dbReference type="ARBA" id="ARBA00000156"/>
    </source>
</evidence>
<dbReference type="AlphaFoldDB" id="A0A8W8LT05"/>
<dbReference type="Pfam" id="PF01694">
    <property type="entry name" value="Rhomboid"/>
    <property type="match status" value="1"/>
</dbReference>
<evidence type="ECO:0000256" key="8">
    <source>
        <dbReference type="ARBA" id="ARBA00022825"/>
    </source>
</evidence>
<dbReference type="FunFam" id="1.20.1540.10:FF:000007">
    <property type="entry name" value="Rhomboid like 2"/>
    <property type="match status" value="1"/>
</dbReference>
<evidence type="ECO:0000256" key="5">
    <source>
        <dbReference type="ARBA" id="ARBA00022670"/>
    </source>
</evidence>
<dbReference type="Gene3D" id="1.20.1540.10">
    <property type="entry name" value="Rhomboid-like"/>
    <property type="match status" value="1"/>
</dbReference>
<evidence type="ECO:0000256" key="13">
    <source>
        <dbReference type="SAM" id="Phobius"/>
    </source>
</evidence>
<feature type="transmembrane region" description="Helical" evidence="13">
    <location>
        <begin position="296"/>
        <end position="316"/>
    </location>
</feature>
<feature type="active site" description="Nucleophile" evidence="12">
    <location>
        <position position="240"/>
    </location>
</feature>
<feature type="domain" description="Peptidase S54 rhomboid" evidence="14">
    <location>
        <begin position="172"/>
        <end position="317"/>
    </location>
</feature>
<dbReference type="GO" id="GO:0016020">
    <property type="term" value="C:membrane"/>
    <property type="evidence" value="ECO:0007669"/>
    <property type="project" value="UniProtKB-SubCell"/>
</dbReference>
<dbReference type="InterPro" id="IPR017213">
    <property type="entry name" value="Peptidase_S54_rhomboid_met"/>
</dbReference>
<dbReference type="EnsemblMetazoa" id="G2892.5">
    <property type="protein sequence ID" value="G2892.5:cds"/>
    <property type="gene ID" value="G2892"/>
</dbReference>